<accession>A0A7C9PIU2</accession>
<dbReference type="RefSeq" id="WP_163457954.1">
    <property type="nucleotide sequence ID" value="NZ_JAAGOH010000014.1"/>
</dbReference>
<dbReference type="InterPro" id="IPR021352">
    <property type="entry name" value="DUF2971"/>
</dbReference>
<proteinExistence type="predicted"/>
<evidence type="ECO:0000313" key="2">
    <source>
        <dbReference type="Proteomes" id="UP000484255"/>
    </source>
</evidence>
<gene>
    <name evidence="1" type="ORF">G3A44_13010</name>
</gene>
<dbReference type="Proteomes" id="UP000484255">
    <property type="component" value="Unassembled WGS sequence"/>
</dbReference>
<protein>
    <submittedName>
        <fullName evidence="1">DUF2971 domain-containing protein</fullName>
    </submittedName>
</protein>
<organism evidence="1 2">
    <name type="scientific">Ideonella livida</name>
    <dbReference type="NCBI Taxonomy" id="2707176"/>
    <lineage>
        <taxon>Bacteria</taxon>
        <taxon>Pseudomonadati</taxon>
        <taxon>Pseudomonadota</taxon>
        <taxon>Betaproteobacteria</taxon>
        <taxon>Burkholderiales</taxon>
        <taxon>Sphaerotilaceae</taxon>
        <taxon>Ideonella</taxon>
    </lineage>
</organism>
<reference evidence="1 2" key="1">
    <citation type="submission" date="2020-02" db="EMBL/GenBank/DDBJ databases">
        <title>Ideonella bacterium strain TBM-1.</title>
        <authorList>
            <person name="Chen W.-M."/>
        </authorList>
    </citation>
    <scope>NUCLEOTIDE SEQUENCE [LARGE SCALE GENOMIC DNA]</scope>
    <source>
        <strain evidence="1 2">TBM-1</strain>
    </source>
</reference>
<dbReference type="EMBL" id="JAAGOH010000014">
    <property type="protein sequence ID" value="NDY92110.1"/>
    <property type="molecule type" value="Genomic_DNA"/>
</dbReference>
<name>A0A7C9PIU2_9BURK</name>
<dbReference type="Pfam" id="PF11185">
    <property type="entry name" value="DUF2971"/>
    <property type="match status" value="1"/>
</dbReference>
<dbReference type="AlphaFoldDB" id="A0A7C9PIU2"/>
<comment type="caution">
    <text evidence="1">The sequence shown here is derived from an EMBL/GenBank/DDBJ whole genome shotgun (WGS) entry which is preliminary data.</text>
</comment>
<keyword evidence="2" id="KW-1185">Reference proteome</keyword>
<sequence length="348" mass="39176">MNTSTKRLAFKYRSGDAGTLERDLTSLRDATFYAANRHTLNDPFEGRFDRTPLDSQFHAMRGLMSAITPTASASLDAVSAAANEVLEFVDKSGVFSLSYNPLQELIWAHYGGSHRGFCIGYDLERLVEFEPNVHHFLDVQYSNAAPALQPSDLIASESHVDVLKKMLGVKSKPWAYEEEVRVITVPPGLHEHDYRAVKVIYFGLRCPESTQSAVMEALAGRGVAYVQVISPPSSYALQTKKVADKYESAPRFKRNVAPISEGAIYPDYLKPEQRQHADYLYKAAEIVRREPYCQEVTGVDFSGSESKPGRPIIYAHYLRAPNKYVKRLFTLQDIDRLYKSLDLPLNDI</sequence>
<evidence type="ECO:0000313" key="1">
    <source>
        <dbReference type="EMBL" id="NDY92110.1"/>
    </source>
</evidence>